<organism evidence="3 4">
    <name type="scientific">Candidatus Caccousia avicola</name>
    <dbReference type="NCBI Taxonomy" id="2840721"/>
    <lineage>
        <taxon>Bacteria</taxon>
        <taxon>Bacillati</taxon>
        <taxon>Bacillota</taxon>
        <taxon>Clostridia</taxon>
        <taxon>Eubacteriales</taxon>
        <taxon>Oscillospiraceae</taxon>
        <taxon>Oscillospiraceae incertae sedis</taxon>
        <taxon>Candidatus Caccousia</taxon>
    </lineage>
</organism>
<dbReference type="InterPro" id="IPR025404">
    <property type="entry name" value="DUF4130"/>
</dbReference>
<reference evidence="3" key="1">
    <citation type="submission" date="2020-10" db="EMBL/GenBank/DDBJ databases">
        <authorList>
            <person name="Gilroy R."/>
        </authorList>
    </citation>
    <scope>NUCLEOTIDE SEQUENCE</scope>
    <source>
        <strain evidence="3">ChiSxjej1B13-7958</strain>
    </source>
</reference>
<proteinExistence type="predicted"/>
<evidence type="ECO:0000259" key="2">
    <source>
        <dbReference type="Pfam" id="PF13566"/>
    </source>
</evidence>
<dbReference type="Proteomes" id="UP000824242">
    <property type="component" value="Unassembled WGS sequence"/>
</dbReference>
<evidence type="ECO:0000313" key="3">
    <source>
        <dbReference type="EMBL" id="HIR47734.1"/>
    </source>
</evidence>
<dbReference type="InterPro" id="IPR023875">
    <property type="entry name" value="DNA_repair_put"/>
</dbReference>
<evidence type="ECO:0000313" key="4">
    <source>
        <dbReference type="Proteomes" id="UP000824242"/>
    </source>
</evidence>
<protein>
    <submittedName>
        <fullName evidence="3">TIGR03915 family putative DNA repair protein</fullName>
    </submittedName>
</protein>
<sequence length="273" mass="31210">MNPRFPSSPKAYRYDGSFDGFLCCVFESFLKKETPAAILPEDGPYSLYPEKQIATDPERASRVWRSLPLRISPAAADLARCTFLTCMPEKELPLLRVLQEGFRVGGAVMNFLADDDLSALRKAVNFLHNESHLLSGFVRFSEYGSVLVSIITPKNHVLPLLAQHFCSRMPGERFLIFDKTHREALIHRPGDLRFCPMDELTLPPPDRTEAEYRALWKRFYDTIAIEGRTNPRCRMSHMPKRYWGNMTEFQETEMPREQLGGSDPANALPVLRA</sequence>
<dbReference type="NCBIfam" id="TIGR03915">
    <property type="entry name" value="SAM_7_link_chp"/>
    <property type="match status" value="1"/>
</dbReference>
<name>A0A9D1ANL6_9FIRM</name>
<gene>
    <name evidence="3" type="ORF">IAB89_08800</name>
</gene>
<accession>A0A9D1ANL6</accession>
<dbReference type="EMBL" id="DVGZ01000095">
    <property type="protein sequence ID" value="HIR47734.1"/>
    <property type="molecule type" value="Genomic_DNA"/>
</dbReference>
<dbReference type="AlphaFoldDB" id="A0A9D1ANL6"/>
<comment type="caution">
    <text evidence="3">The sequence shown here is derived from an EMBL/GenBank/DDBJ whole genome shotgun (WGS) entry which is preliminary data.</text>
</comment>
<feature type="domain" description="DUF4130" evidence="2">
    <location>
        <begin position="89"/>
        <end position="248"/>
    </location>
</feature>
<feature type="region of interest" description="Disordered" evidence="1">
    <location>
        <begin position="254"/>
        <end position="273"/>
    </location>
</feature>
<reference evidence="3" key="2">
    <citation type="journal article" date="2021" name="PeerJ">
        <title>Extensive microbial diversity within the chicken gut microbiome revealed by metagenomics and culture.</title>
        <authorList>
            <person name="Gilroy R."/>
            <person name="Ravi A."/>
            <person name="Getino M."/>
            <person name="Pursley I."/>
            <person name="Horton D.L."/>
            <person name="Alikhan N.F."/>
            <person name="Baker D."/>
            <person name="Gharbi K."/>
            <person name="Hall N."/>
            <person name="Watson M."/>
            <person name="Adriaenssens E.M."/>
            <person name="Foster-Nyarko E."/>
            <person name="Jarju S."/>
            <person name="Secka A."/>
            <person name="Antonio M."/>
            <person name="Oren A."/>
            <person name="Chaudhuri R.R."/>
            <person name="La Ragione R."/>
            <person name="Hildebrand F."/>
            <person name="Pallen M.J."/>
        </authorList>
    </citation>
    <scope>NUCLEOTIDE SEQUENCE</scope>
    <source>
        <strain evidence="3">ChiSxjej1B13-7958</strain>
    </source>
</reference>
<evidence type="ECO:0000256" key="1">
    <source>
        <dbReference type="SAM" id="MobiDB-lite"/>
    </source>
</evidence>
<dbReference type="Pfam" id="PF13566">
    <property type="entry name" value="DUF4130"/>
    <property type="match status" value="1"/>
</dbReference>